<dbReference type="FunFam" id="3.30.160.60:FF:000158">
    <property type="entry name" value="Zinc finger protein 362"/>
    <property type="match status" value="1"/>
</dbReference>
<dbReference type="InterPro" id="IPR036236">
    <property type="entry name" value="Znf_C2H2_sf"/>
</dbReference>
<evidence type="ECO:0000256" key="10">
    <source>
        <dbReference type="ARBA" id="ARBA00023242"/>
    </source>
</evidence>
<evidence type="ECO:0000313" key="14">
    <source>
        <dbReference type="Ensembl" id="ENSSMAP00000026882.1"/>
    </source>
</evidence>
<keyword evidence="5 11" id="KW-0863">Zinc-finger</keyword>
<gene>
    <name evidence="14" type="primary">znf362b</name>
</gene>
<feature type="domain" description="C2H2-type" evidence="13">
    <location>
        <begin position="292"/>
        <end position="319"/>
    </location>
</feature>
<feature type="compositionally biased region" description="Polar residues" evidence="12">
    <location>
        <begin position="197"/>
        <end position="214"/>
    </location>
</feature>
<feature type="region of interest" description="Disordered" evidence="12">
    <location>
        <begin position="185"/>
        <end position="217"/>
    </location>
</feature>
<dbReference type="FunFam" id="3.30.160.60:FF:000233">
    <property type="entry name" value="Putative zinc finger protein 362"/>
    <property type="match status" value="1"/>
</dbReference>
<dbReference type="SMART" id="SM00355">
    <property type="entry name" value="ZnF_C2H2"/>
    <property type="match status" value="6"/>
</dbReference>
<evidence type="ECO:0000256" key="5">
    <source>
        <dbReference type="ARBA" id="ARBA00022771"/>
    </source>
</evidence>
<evidence type="ECO:0000256" key="2">
    <source>
        <dbReference type="ARBA" id="ARBA00006991"/>
    </source>
</evidence>
<dbReference type="GO" id="GO:0005667">
    <property type="term" value="C:transcription regulator complex"/>
    <property type="evidence" value="ECO:0007669"/>
    <property type="project" value="TreeGrafter"/>
</dbReference>
<dbReference type="AlphaFoldDB" id="A0A8D3B1C3"/>
<accession>A0A8D3B1C3</accession>
<feature type="domain" description="C2H2-type" evidence="13">
    <location>
        <begin position="320"/>
        <end position="347"/>
    </location>
</feature>
<evidence type="ECO:0000256" key="4">
    <source>
        <dbReference type="ARBA" id="ARBA00022737"/>
    </source>
</evidence>
<comment type="similarity">
    <text evidence="2">Belongs to the krueppel C2H2-type zinc-finger protein family.</text>
</comment>
<keyword evidence="3" id="KW-0479">Metal-binding</keyword>
<dbReference type="FunFam" id="3.30.160.60:FF:000377">
    <property type="entry name" value="zinc finger protein 362 isoform X4"/>
    <property type="match status" value="1"/>
</dbReference>
<proteinExistence type="inferred from homology"/>
<dbReference type="GO" id="GO:0000978">
    <property type="term" value="F:RNA polymerase II cis-regulatory region sequence-specific DNA binding"/>
    <property type="evidence" value="ECO:0007669"/>
    <property type="project" value="TreeGrafter"/>
</dbReference>
<dbReference type="FunFam" id="3.30.160.60:FF:000216">
    <property type="entry name" value="Zinc finger protein 384 like"/>
    <property type="match status" value="1"/>
</dbReference>
<evidence type="ECO:0000256" key="8">
    <source>
        <dbReference type="ARBA" id="ARBA00023125"/>
    </source>
</evidence>
<comment type="subcellular location">
    <subcellularLocation>
        <location evidence="1">Nucleus</location>
    </subcellularLocation>
</comment>
<evidence type="ECO:0000256" key="9">
    <source>
        <dbReference type="ARBA" id="ARBA00023163"/>
    </source>
</evidence>
<keyword evidence="10" id="KW-0539">Nucleus</keyword>
<evidence type="ECO:0000256" key="1">
    <source>
        <dbReference type="ARBA" id="ARBA00004123"/>
    </source>
</evidence>
<dbReference type="GO" id="GO:0031519">
    <property type="term" value="C:PcG protein complex"/>
    <property type="evidence" value="ECO:0007669"/>
    <property type="project" value="TreeGrafter"/>
</dbReference>
<dbReference type="PROSITE" id="PS50157">
    <property type="entry name" value="ZINC_FINGER_C2H2_2"/>
    <property type="match status" value="6"/>
</dbReference>
<dbReference type="PANTHER" id="PTHR14003:SF19">
    <property type="entry name" value="YY2 TRANSCRIPTION FACTOR"/>
    <property type="match status" value="1"/>
</dbReference>
<name>A0A8D3B1C3_SCOMX</name>
<evidence type="ECO:0000256" key="12">
    <source>
        <dbReference type="SAM" id="MobiDB-lite"/>
    </source>
</evidence>
<evidence type="ECO:0000313" key="15">
    <source>
        <dbReference type="Proteomes" id="UP000694558"/>
    </source>
</evidence>
<reference evidence="14" key="2">
    <citation type="submission" date="2025-08" db="UniProtKB">
        <authorList>
            <consortium name="Ensembl"/>
        </authorList>
    </citation>
    <scope>IDENTIFICATION</scope>
</reference>
<feature type="domain" description="C2H2-type" evidence="13">
    <location>
        <begin position="406"/>
        <end position="433"/>
    </location>
</feature>
<evidence type="ECO:0000256" key="6">
    <source>
        <dbReference type="ARBA" id="ARBA00022833"/>
    </source>
</evidence>
<dbReference type="GO" id="GO:0008270">
    <property type="term" value="F:zinc ion binding"/>
    <property type="evidence" value="ECO:0007669"/>
    <property type="project" value="UniProtKB-KW"/>
</dbReference>
<evidence type="ECO:0000256" key="11">
    <source>
        <dbReference type="PROSITE-ProRule" id="PRU00042"/>
    </source>
</evidence>
<feature type="region of interest" description="Disordered" evidence="12">
    <location>
        <begin position="70"/>
        <end position="139"/>
    </location>
</feature>
<organism evidence="14 15">
    <name type="scientific">Scophthalmus maximus</name>
    <name type="common">Turbot</name>
    <name type="synonym">Psetta maxima</name>
    <dbReference type="NCBI Taxonomy" id="52904"/>
    <lineage>
        <taxon>Eukaryota</taxon>
        <taxon>Metazoa</taxon>
        <taxon>Chordata</taxon>
        <taxon>Craniata</taxon>
        <taxon>Vertebrata</taxon>
        <taxon>Euteleostomi</taxon>
        <taxon>Actinopterygii</taxon>
        <taxon>Neopterygii</taxon>
        <taxon>Teleostei</taxon>
        <taxon>Neoteleostei</taxon>
        <taxon>Acanthomorphata</taxon>
        <taxon>Carangaria</taxon>
        <taxon>Pleuronectiformes</taxon>
        <taxon>Pleuronectoidei</taxon>
        <taxon>Scophthalmidae</taxon>
        <taxon>Scophthalmus</taxon>
    </lineage>
</organism>
<feature type="domain" description="C2H2-type" evidence="13">
    <location>
        <begin position="376"/>
        <end position="405"/>
    </location>
</feature>
<dbReference type="SUPFAM" id="SSF57667">
    <property type="entry name" value="beta-beta-alpha zinc fingers"/>
    <property type="match status" value="3"/>
</dbReference>
<dbReference type="GO" id="GO:0000981">
    <property type="term" value="F:DNA-binding transcription factor activity, RNA polymerase II-specific"/>
    <property type="evidence" value="ECO:0007669"/>
    <property type="project" value="TreeGrafter"/>
</dbReference>
<keyword evidence="7" id="KW-0805">Transcription regulation</keyword>
<dbReference type="Ensembl" id="ENSSMAT00000027209.2">
    <property type="protein sequence ID" value="ENSSMAP00000026882.1"/>
    <property type="gene ID" value="ENSSMAG00000016415.2"/>
</dbReference>
<dbReference type="PROSITE" id="PS00028">
    <property type="entry name" value="ZINC_FINGER_C2H2_1"/>
    <property type="match status" value="6"/>
</dbReference>
<dbReference type="PANTHER" id="PTHR14003">
    <property type="entry name" value="TRANSCRIPTIONAL REPRESSOR PROTEIN YY"/>
    <property type="match status" value="1"/>
</dbReference>
<feature type="compositionally biased region" description="Low complexity" evidence="12">
    <location>
        <begin position="99"/>
        <end position="117"/>
    </location>
</feature>
<reference evidence="14" key="1">
    <citation type="submission" date="2023-05" db="EMBL/GenBank/DDBJ databases">
        <title>High-quality long-read genome of Scophthalmus maximus.</title>
        <authorList>
            <person name="Lien S."/>
            <person name="Martinez P."/>
        </authorList>
    </citation>
    <scope>NUCLEOTIDE SEQUENCE [LARGE SCALE GENOMIC DNA]</scope>
</reference>
<feature type="domain" description="C2H2-type" evidence="13">
    <location>
        <begin position="436"/>
        <end position="459"/>
    </location>
</feature>
<feature type="domain" description="C2H2-type" evidence="13">
    <location>
        <begin position="348"/>
        <end position="375"/>
    </location>
</feature>
<evidence type="ECO:0000259" key="13">
    <source>
        <dbReference type="PROSITE" id="PS50157"/>
    </source>
</evidence>
<keyword evidence="6" id="KW-0862">Zinc</keyword>
<keyword evidence="4" id="KW-0677">Repeat</keyword>
<dbReference type="Proteomes" id="UP000694558">
    <property type="component" value="Chromosome 11"/>
</dbReference>
<keyword evidence="9" id="KW-0804">Transcription</keyword>
<dbReference type="InterPro" id="IPR013087">
    <property type="entry name" value="Znf_C2H2_type"/>
</dbReference>
<feature type="compositionally biased region" description="Low complexity" evidence="12">
    <location>
        <begin position="77"/>
        <end position="90"/>
    </location>
</feature>
<keyword evidence="8" id="KW-0238">DNA-binding</keyword>
<protein>
    <recommendedName>
        <fullName evidence="13">C2H2-type domain-containing protein</fullName>
    </recommendedName>
</protein>
<dbReference type="Gene3D" id="3.30.160.60">
    <property type="entry name" value="Classic Zinc Finger"/>
    <property type="match status" value="5"/>
</dbReference>
<dbReference type="GO" id="GO:0000785">
    <property type="term" value="C:chromatin"/>
    <property type="evidence" value="ECO:0007669"/>
    <property type="project" value="TreeGrafter"/>
</dbReference>
<evidence type="ECO:0000256" key="7">
    <source>
        <dbReference type="ARBA" id="ARBA00023015"/>
    </source>
</evidence>
<evidence type="ECO:0000256" key="3">
    <source>
        <dbReference type="ARBA" id="ARBA00022723"/>
    </source>
</evidence>
<dbReference type="Pfam" id="PF00096">
    <property type="entry name" value="zf-C2H2"/>
    <property type="match status" value="5"/>
</dbReference>
<sequence>MCKLSDIRSRHPARASKLTQVNIIYFRMAEPRFNNPYFWPPPPSMPGQLDNLVLINKIKEQLMAEKIRPLHLPPTSSPSQQSLLVPTSSPDGSTQHGMQKQQQVPGHHPQPQGSGQPDIALHARPASSSGPDGTMDDKSAVKAKGLWEDWHMRQLGEQHGRVNHRSGQLSLCGLLTQGGGVGWSASALAPSSRPDSHGTSEALTPTTPTSSGQNRLGGAPSVNIISGLASGPGMDHMKAGGLAGLLGPPPKATRGRKKIKAENQTGPLLVVPYPLLTDQGCVTVAPKEGKTYRCKVCPLTFLSKSEMQIHSKSHTEAKPHKCPHCSKTFANASYLAQHLRIHLGIKPYHCSYCENSFRQLSHLQQHTRIHTGDRPYKCAHPGCEKAFTQLSNLQSHQRQHNKDKPYKCPNCYRAYSDSASLQIHLSAHAIKNAKAYCCSMCGRAYTSETYLMKHMSKHTVVEHLVSHQSPQRTESPSIPIRISLI</sequence>
<dbReference type="GeneTree" id="ENSGT00940000156275"/>